<dbReference type="GO" id="GO:0046872">
    <property type="term" value="F:metal ion binding"/>
    <property type="evidence" value="ECO:0007669"/>
    <property type="project" value="UniProtKB-KW"/>
</dbReference>
<evidence type="ECO:0000256" key="2">
    <source>
        <dbReference type="ARBA" id="ARBA00004123"/>
    </source>
</evidence>
<evidence type="ECO:0000256" key="6">
    <source>
        <dbReference type="ARBA" id="ARBA00022801"/>
    </source>
</evidence>
<dbReference type="PANTHER" id="PTHR22930:SF206">
    <property type="entry name" value="NUCLEASE HARBI1"/>
    <property type="match status" value="1"/>
</dbReference>
<evidence type="ECO:0000256" key="1">
    <source>
        <dbReference type="ARBA" id="ARBA00001968"/>
    </source>
</evidence>
<dbReference type="RefSeq" id="XP_054841812.1">
    <property type="nucleotide sequence ID" value="XM_054985837.1"/>
</dbReference>
<feature type="domain" description="DDE Tnp4" evidence="8">
    <location>
        <begin position="208"/>
        <end position="371"/>
    </location>
</feature>
<dbReference type="InterPro" id="IPR045249">
    <property type="entry name" value="HARBI1-like"/>
</dbReference>
<dbReference type="GO" id="GO:0005634">
    <property type="term" value="C:nucleus"/>
    <property type="evidence" value="ECO:0007669"/>
    <property type="project" value="UniProtKB-SubCell"/>
</dbReference>
<evidence type="ECO:0000256" key="4">
    <source>
        <dbReference type="ARBA" id="ARBA00022722"/>
    </source>
</evidence>
<evidence type="ECO:0000256" key="7">
    <source>
        <dbReference type="ARBA" id="ARBA00023242"/>
    </source>
</evidence>
<dbReference type="GO" id="GO:0004518">
    <property type="term" value="F:nuclease activity"/>
    <property type="evidence" value="ECO:0007669"/>
    <property type="project" value="UniProtKB-KW"/>
</dbReference>
<dbReference type="AlphaFoldDB" id="A0AA97JR78"/>
<dbReference type="InterPro" id="IPR027806">
    <property type="entry name" value="HARBI1_dom"/>
</dbReference>
<reference evidence="10" key="1">
    <citation type="submission" date="2025-08" db="UniProtKB">
        <authorList>
            <consortium name="RefSeq"/>
        </authorList>
    </citation>
    <scope>IDENTIFICATION</scope>
    <source>
        <tissue evidence="10">Blood</tissue>
    </source>
</reference>
<comment type="similarity">
    <text evidence="3">Belongs to the HARBI1 family.</text>
</comment>
<dbReference type="Proteomes" id="UP001190640">
    <property type="component" value="Chromosome 7"/>
</dbReference>
<accession>A0AA97JR78</accession>
<keyword evidence="6" id="KW-0378">Hydrolase</keyword>
<keyword evidence="9" id="KW-1185">Reference proteome</keyword>
<keyword evidence="4" id="KW-0540">Nuclease</keyword>
<evidence type="ECO:0000313" key="9">
    <source>
        <dbReference type="Proteomes" id="UP001190640"/>
    </source>
</evidence>
<comment type="subcellular location">
    <subcellularLocation>
        <location evidence="2">Nucleus</location>
    </subcellularLocation>
</comment>
<dbReference type="GeneID" id="129333895"/>
<comment type="cofactor">
    <cofactor evidence="1">
        <name>a divalent metal cation</name>
        <dbReference type="ChEBI" id="CHEBI:60240"/>
    </cofactor>
</comment>
<protein>
    <submittedName>
        <fullName evidence="10">Uncharacterized protein LOC129333895</fullName>
    </submittedName>
</protein>
<organism evidence="9 10">
    <name type="scientific">Eublepharis macularius</name>
    <name type="common">Leopard gecko</name>
    <name type="synonym">Cyrtodactylus macularius</name>
    <dbReference type="NCBI Taxonomy" id="481883"/>
    <lineage>
        <taxon>Eukaryota</taxon>
        <taxon>Metazoa</taxon>
        <taxon>Chordata</taxon>
        <taxon>Craniata</taxon>
        <taxon>Vertebrata</taxon>
        <taxon>Euteleostomi</taxon>
        <taxon>Lepidosauria</taxon>
        <taxon>Squamata</taxon>
        <taxon>Bifurcata</taxon>
        <taxon>Gekkota</taxon>
        <taxon>Eublepharidae</taxon>
        <taxon>Eublepharinae</taxon>
        <taxon>Eublepharis</taxon>
    </lineage>
</organism>
<dbReference type="KEGG" id="emc:129333895"/>
<evidence type="ECO:0000256" key="3">
    <source>
        <dbReference type="ARBA" id="ARBA00006958"/>
    </source>
</evidence>
<evidence type="ECO:0000313" key="10">
    <source>
        <dbReference type="RefSeq" id="XP_054841812.1"/>
    </source>
</evidence>
<keyword evidence="5" id="KW-0479">Metal-binding</keyword>
<proteinExistence type="inferred from homology"/>
<dbReference type="GO" id="GO:0016787">
    <property type="term" value="F:hydrolase activity"/>
    <property type="evidence" value="ECO:0007669"/>
    <property type="project" value="UniProtKB-KW"/>
</dbReference>
<evidence type="ECO:0000259" key="8">
    <source>
        <dbReference type="Pfam" id="PF13359"/>
    </source>
</evidence>
<sequence length="427" mass="49310">MIAAAKLVLHLIQSTMNIYWAYLRHASRRRRTYFMFLDSLRQRQKRNDRRRFQRRQRLRLRWYTLAQQHQSRAYWVFPRSWDWWDKIVLDNWEDHHWIEGFRMSRSTFHEIVDVLRPRLQRQETTMRSPVPVEKRLAVALWYLANGIAYRLVRDQFGLGLSTIGTIVLEVCYALELEMLSRAVSLGGEVGQIMDGFAAMGFPHCVGAVDGSHIPICTPGGRSEEYVNRKKFSSILLQGTVDHRGRFVDVEIGWSGRNHDAFVFRNSHLCAAMDAGAFIPGNPTLNLQGISVPPIIISDGAYPLRRWLMKPYGTSAGSAAHRHFDKVLCRARNTVERCFGRLKSRWRCLAARLNCREENVVTVVSACVILHNICEARGHPVSCENGDLRHVPVPQEEEEGLENDRDHLEEGKAVRDALAEFMYVNARQ</sequence>
<keyword evidence="7" id="KW-0539">Nucleus</keyword>
<evidence type="ECO:0000256" key="5">
    <source>
        <dbReference type="ARBA" id="ARBA00022723"/>
    </source>
</evidence>
<dbReference type="PANTHER" id="PTHR22930">
    <property type="match status" value="1"/>
</dbReference>
<name>A0AA97JR78_EUBMA</name>
<dbReference type="Pfam" id="PF13359">
    <property type="entry name" value="DDE_Tnp_4"/>
    <property type="match status" value="1"/>
</dbReference>
<gene>
    <name evidence="10" type="primary">LOC129333895</name>
</gene>